<dbReference type="InterPro" id="IPR013524">
    <property type="entry name" value="Runt_dom"/>
</dbReference>
<feature type="compositionally biased region" description="Low complexity" evidence="5">
    <location>
        <begin position="804"/>
        <end position="816"/>
    </location>
</feature>
<dbReference type="PRINTS" id="PR00967">
    <property type="entry name" value="ONCOGENEAML1"/>
</dbReference>
<dbReference type="VEuPathDB" id="VectorBase:BGLB016254"/>
<dbReference type="InterPro" id="IPR012346">
    <property type="entry name" value="p53/RUNT-type_TF_DNA-bd_sf"/>
</dbReference>
<dbReference type="PANTHER" id="PTHR11950">
    <property type="entry name" value="RUNT RELATED"/>
    <property type="match status" value="1"/>
</dbReference>
<evidence type="ECO:0000313" key="8">
    <source>
        <dbReference type="Proteomes" id="UP000076420"/>
    </source>
</evidence>
<evidence type="ECO:0000256" key="3">
    <source>
        <dbReference type="ARBA" id="ARBA00023163"/>
    </source>
</evidence>
<proteinExistence type="predicted"/>
<dbReference type="STRING" id="6526.A0A2C9K7J2"/>
<feature type="region of interest" description="Disordered" evidence="5">
    <location>
        <begin position="241"/>
        <end position="276"/>
    </location>
</feature>
<dbReference type="Pfam" id="PF00853">
    <property type="entry name" value="Runt"/>
    <property type="match status" value="1"/>
</dbReference>
<comment type="subcellular location">
    <subcellularLocation>
        <location evidence="1">Nucleus</location>
    </subcellularLocation>
</comment>
<dbReference type="InterPro" id="IPR008967">
    <property type="entry name" value="p53-like_TF_DNA-bd_sf"/>
</dbReference>
<evidence type="ECO:0000259" key="6">
    <source>
        <dbReference type="PROSITE" id="PS51062"/>
    </source>
</evidence>
<feature type="compositionally biased region" description="Polar residues" evidence="5">
    <location>
        <begin position="241"/>
        <end position="273"/>
    </location>
</feature>
<sequence>MHLPADLKGFKPFQDKFYNMSDSDLDSVSTGLNDHHGDQLVKTGSPNFLCSILPSHWRSNKTLPIPFKVVAVGEVKDGTKVCITAGNDENFCSELRNNTTTMKNQVAKFNDLRFVGRSGRGKSFTLTISVFTNPPQIALYQKAIKVTVDGPREPRSKPKLHTDDRHIHRPSPVDVSLKRPIIPNPLREHQLSHLADLEVLRQQHANDVTHLDTRNHLNDFNRNYGDHSHHLDQSHRILSQNQTTDSESGLESHTNEVLTEPSEQISPTGQRSWSYDPPFSNETIHHVTRDEHLSIKDTSSDVPDHDERMEALSVSSSYDSRSAGLTSYHRKNPFSNISPKSPVVPCSDPRLSVYDRHEPSPFSVLSSSSEDRLESYHHSIQITEDRQSHLSDERLVRHYDSERLTNRYEPLLPKQLSEERLASHYDSGPYLTNEDRLINRYNVGSVHSPDERLTIRYETGQQHLGNERFDLKKALSSRFARSGFEPFSKCNLPSQLTAQHPGEGDCDRRFPSTFYPTSQSPNQIPLEENFFSTNRNRSSGFLDVNRSMIPESVDTKSRTFENPRILFRSDPRTQISTLYPVYGSRLGSENTAINFSLSESNDNIMVLPENQIRILQESGHSLHSNQGESDIKSYRALDPIHAGRNLSHSNFPILTISSVSNSSDTLSYLSVSPSHFLQSSFIYPQKYQPNQLIIPAGEKTYEILGYQKSNNKSELSEEYQDQSRSSTDAKYFKRRLSKNHEDKMLDPVTPNETGEMEKKIYDHGSSKYVKNSRPIERPIPIALSSTTVTNKKISVHGEGTVETSSSDHVLSPLSSSQEWRSANSRQNSEEHTDMISVWRPY</sequence>
<keyword evidence="4" id="KW-0539">Nucleus</keyword>
<dbReference type="PROSITE" id="PS51062">
    <property type="entry name" value="RUNT"/>
    <property type="match status" value="1"/>
</dbReference>
<reference evidence="7" key="1">
    <citation type="submission" date="2020-05" db="UniProtKB">
        <authorList>
            <consortium name="EnsemblMetazoa"/>
        </authorList>
    </citation>
    <scope>IDENTIFICATION</scope>
    <source>
        <strain evidence="7">BB02</strain>
    </source>
</reference>
<feature type="region of interest" description="Disordered" evidence="5">
    <location>
        <begin position="797"/>
        <end position="835"/>
    </location>
</feature>
<evidence type="ECO:0000313" key="7">
    <source>
        <dbReference type="EnsemblMetazoa" id="BGLB016254-PA"/>
    </source>
</evidence>
<dbReference type="FunFam" id="2.60.40.720:FF:000001">
    <property type="entry name" value="Runt-related transcription factor"/>
    <property type="match status" value="1"/>
</dbReference>
<dbReference type="OrthoDB" id="10029800at2759"/>
<feature type="domain" description="Runt" evidence="6">
    <location>
        <begin position="28"/>
        <end position="156"/>
    </location>
</feature>
<name>A0A2C9K7J2_BIOGL</name>
<dbReference type="VEuPathDB" id="VectorBase:BGLAX_045192"/>
<dbReference type="PANTHER" id="PTHR11950:SF31">
    <property type="entry name" value="SEGMENTATION PROTEIN RUNT"/>
    <property type="match status" value="1"/>
</dbReference>
<dbReference type="RefSeq" id="XP_013073069.2">
    <property type="nucleotide sequence ID" value="XM_013217615.2"/>
</dbReference>
<keyword evidence="3" id="KW-0804">Transcription</keyword>
<dbReference type="Proteomes" id="UP000076420">
    <property type="component" value="Unassembled WGS sequence"/>
</dbReference>
<dbReference type="AlphaFoldDB" id="A0A2C9K7J2"/>
<dbReference type="GO" id="GO:0005524">
    <property type="term" value="F:ATP binding"/>
    <property type="evidence" value="ECO:0007669"/>
    <property type="project" value="InterPro"/>
</dbReference>
<accession>A0A2C9K7J2</accession>
<dbReference type="GO" id="GO:0005634">
    <property type="term" value="C:nucleus"/>
    <property type="evidence" value="ECO:0007669"/>
    <property type="project" value="UniProtKB-SubCell"/>
</dbReference>
<feature type="region of interest" description="Disordered" evidence="5">
    <location>
        <begin position="496"/>
        <end position="525"/>
    </location>
</feature>
<protein>
    <recommendedName>
        <fullName evidence="6">Runt domain-containing protein</fullName>
    </recommendedName>
</protein>
<dbReference type="GO" id="GO:0000978">
    <property type="term" value="F:RNA polymerase II cis-regulatory region sequence-specific DNA binding"/>
    <property type="evidence" value="ECO:0007669"/>
    <property type="project" value="TreeGrafter"/>
</dbReference>
<dbReference type="KEGG" id="bgt:106059914"/>
<dbReference type="EnsemblMetazoa" id="BGLB016254-RA">
    <property type="protein sequence ID" value="BGLB016254-PA"/>
    <property type="gene ID" value="BGLB016254"/>
</dbReference>
<dbReference type="Gene3D" id="2.60.40.720">
    <property type="match status" value="1"/>
</dbReference>
<gene>
    <name evidence="7" type="primary">106059914</name>
</gene>
<evidence type="ECO:0000256" key="4">
    <source>
        <dbReference type="ARBA" id="ARBA00023242"/>
    </source>
</evidence>
<evidence type="ECO:0000256" key="1">
    <source>
        <dbReference type="ARBA" id="ARBA00004123"/>
    </source>
</evidence>
<dbReference type="SUPFAM" id="SSF49417">
    <property type="entry name" value="p53-like transcription factors"/>
    <property type="match status" value="1"/>
</dbReference>
<organism evidence="7 8">
    <name type="scientific">Biomphalaria glabrata</name>
    <name type="common">Bloodfluke planorb</name>
    <name type="synonym">Freshwater snail</name>
    <dbReference type="NCBI Taxonomy" id="6526"/>
    <lineage>
        <taxon>Eukaryota</taxon>
        <taxon>Metazoa</taxon>
        <taxon>Spiralia</taxon>
        <taxon>Lophotrochozoa</taxon>
        <taxon>Mollusca</taxon>
        <taxon>Gastropoda</taxon>
        <taxon>Heterobranchia</taxon>
        <taxon>Euthyneura</taxon>
        <taxon>Panpulmonata</taxon>
        <taxon>Hygrophila</taxon>
        <taxon>Lymnaeoidea</taxon>
        <taxon>Planorbidae</taxon>
        <taxon>Biomphalaria</taxon>
    </lineage>
</organism>
<feature type="compositionally biased region" description="Polar residues" evidence="5">
    <location>
        <begin position="514"/>
        <end position="523"/>
    </location>
</feature>
<dbReference type="InterPro" id="IPR000040">
    <property type="entry name" value="AML1_Runt"/>
</dbReference>
<dbReference type="GO" id="GO:0000981">
    <property type="term" value="F:DNA-binding transcription factor activity, RNA polymerase II-specific"/>
    <property type="evidence" value="ECO:0007669"/>
    <property type="project" value="TreeGrafter"/>
</dbReference>
<feature type="compositionally biased region" description="Polar residues" evidence="5">
    <location>
        <begin position="817"/>
        <end position="826"/>
    </location>
</feature>
<evidence type="ECO:0000256" key="2">
    <source>
        <dbReference type="ARBA" id="ARBA00023015"/>
    </source>
</evidence>
<feature type="compositionally biased region" description="Basic and acidic residues" evidence="5">
    <location>
        <begin position="150"/>
        <end position="166"/>
    </location>
</feature>
<evidence type="ECO:0000256" key="5">
    <source>
        <dbReference type="SAM" id="MobiDB-lite"/>
    </source>
</evidence>
<feature type="region of interest" description="Disordered" evidence="5">
    <location>
        <begin position="150"/>
        <end position="179"/>
    </location>
</feature>
<keyword evidence="2" id="KW-0805">Transcription regulation</keyword>